<evidence type="ECO:0000313" key="7">
    <source>
        <dbReference type="EMBL" id="CAF4833847.1"/>
    </source>
</evidence>
<keyword evidence="4 5" id="KW-0539">Nucleus</keyword>
<dbReference type="Pfam" id="PF04097">
    <property type="entry name" value="Nic96"/>
    <property type="match status" value="1"/>
</dbReference>
<keyword evidence="8" id="KW-1185">Reference proteome</keyword>
<organism evidence="6 8">
    <name type="scientific">Rotaria socialis</name>
    <dbReference type="NCBI Taxonomy" id="392032"/>
    <lineage>
        <taxon>Eukaryota</taxon>
        <taxon>Metazoa</taxon>
        <taxon>Spiralia</taxon>
        <taxon>Gnathifera</taxon>
        <taxon>Rotifera</taxon>
        <taxon>Eurotatoria</taxon>
        <taxon>Bdelloidea</taxon>
        <taxon>Philodinida</taxon>
        <taxon>Philodinidae</taxon>
        <taxon>Rotaria</taxon>
    </lineage>
</organism>
<keyword evidence="3 5" id="KW-0906">Nuclear pore complex</keyword>
<dbReference type="PANTHER" id="PTHR11225">
    <property type="entry name" value="NUCLEAR PORE COMPLEX PROTEIN NUP93 NUCLEOPORIN NUP93 DEAD EYE PROTEIN"/>
    <property type="match status" value="1"/>
</dbReference>
<evidence type="ECO:0000256" key="2">
    <source>
        <dbReference type="ARBA" id="ARBA00010186"/>
    </source>
</evidence>
<comment type="similarity">
    <text evidence="2 5">Belongs to the nucleoporin interacting component (NIC) family.</text>
</comment>
<dbReference type="EMBL" id="CAJOBS010002790">
    <property type="protein sequence ID" value="CAF4833847.1"/>
    <property type="molecule type" value="Genomic_DNA"/>
</dbReference>
<proteinExistence type="inferred from homology"/>
<dbReference type="Proteomes" id="UP000663873">
    <property type="component" value="Unassembled WGS sequence"/>
</dbReference>
<dbReference type="GO" id="GO:0006606">
    <property type="term" value="P:protein import into nucleus"/>
    <property type="evidence" value="ECO:0007669"/>
    <property type="project" value="TreeGrafter"/>
</dbReference>
<keyword evidence="5" id="KW-0813">Transport</keyword>
<evidence type="ECO:0000256" key="1">
    <source>
        <dbReference type="ARBA" id="ARBA00004567"/>
    </source>
</evidence>
<dbReference type="Proteomes" id="UP000663838">
    <property type="component" value="Unassembled WGS sequence"/>
</dbReference>
<sequence length="861" mass="99432">MFLSASSTSFNLTSIEKKLAAIESISSSSSSYTVKPTNRLIKVNNEAELDAFLKSERANFNDEQFEYLTQQSLTQADTDYWEEIFLNSLKRRRNLINCLLADDLRPRSISSYDSTSLTKQSQILNDSITSSAGYDFKSGWTSQQNQSSIFTDLSLVEQQYAQTLIKYNQTRTSSGTADGDQLIVAYKHVAKIYETQVVCDFWHAAEWMTGVLDHDYRKSDLFHSQRAIVLCARDYLERSFRQALKTTYNDMDFYGCLLSFITSNEKISSLQSVDDRLVDGVSAWPLIFYALRAGDTNLAFNIIHKANLPHVQSLLETYLSKEQSTITNISTTSTTNKSSNIRNIEFSLVGNPYKRAVICILDRTNLVDAHEDVLLCIEDFLWIKLAQIQTINETAFHDRTNVQLTISRLQRWILRDLGEDYFKAYEQPFRYARVLLLCGAFESACEFLFKISSTKVHSIHLSIYFNEKYLLGLTSSIDECMIMIAGNSQQNKTNTALNLPKLIESYLKEKLINNQNRYWELINYAYALINIEHLEAETEFRRLLIDLTTNLDDIHIVYGKWVIVTDNDKDDENRTLKLERENKLSKAYISRQAIFGTTKAKLAYTLLIRICVTVIDSSLLHQLLSHIDDVDIDDTLISLAATIEEHHRSHLLVASALFELAHDYSSALRLASEYMTQLILDRLLIPSSSSSTLSPFSFVYELAQRVQILSKKKQDDDQQNYFLLLDIYAFVDYYLQVGQDERAFLVLRQLKLFPYDKNYNDDEKARQLFASNKWLQQLFPHLCLAALRTHLLVIQHETSSTLTEDEKNQYEFYRRTASIDLNRLAEFAHMQSKSFTRTQLRSIDRLCEQANQYHDQDMSFT</sequence>
<protein>
    <recommendedName>
        <fullName evidence="5">Nuclear pore protein</fullName>
    </recommendedName>
</protein>
<evidence type="ECO:0000313" key="6">
    <source>
        <dbReference type="EMBL" id="CAF4431454.1"/>
    </source>
</evidence>
<evidence type="ECO:0000256" key="4">
    <source>
        <dbReference type="ARBA" id="ARBA00023242"/>
    </source>
</evidence>
<keyword evidence="5" id="KW-0811">Translocation</keyword>
<dbReference type="GO" id="GO:0016973">
    <property type="term" value="P:poly(A)+ mRNA export from nucleus"/>
    <property type="evidence" value="ECO:0007669"/>
    <property type="project" value="TreeGrafter"/>
</dbReference>
<dbReference type="GO" id="GO:0005643">
    <property type="term" value="C:nuclear pore"/>
    <property type="evidence" value="ECO:0007669"/>
    <property type="project" value="UniProtKB-SubCell"/>
</dbReference>
<name>A0A820R3T1_9BILA</name>
<evidence type="ECO:0000256" key="5">
    <source>
        <dbReference type="RuleBase" id="RU364035"/>
    </source>
</evidence>
<dbReference type="EMBL" id="CAJOBP010004155">
    <property type="protein sequence ID" value="CAF4431454.1"/>
    <property type="molecule type" value="Genomic_DNA"/>
</dbReference>
<comment type="subcellular location">
    <subcellularLocation>
        <location evidence="1 5">Nucleus</location>
        <location evidence="1 5">Nuclear pore complex</location>
    </subcellularLocation>
</comment>
<accession>A0A820R3T1</accession>
<reference evidence="6" key="1">
    <citation type="submission" date="2021-02" db="EMBL/GenBank/DDBJ databases">
        <authorList>
            <person name="Nowell W R."/>
        </authorList>
    </citation>
    <scope>NUCLEOTIDE SEQUENCE</scope>
</reference>
<evidence type="ECO:0000256" key="3">
    <source>
        <dbReference type="ARBA" id="ARBA00023132"/>
    </source>
</evidence>
<dbReference type="AlphaFoldDB" id="A0A820R3T1"/>
<keyword evidence="5" id="KW-0509">mRNA transport</keyword>
<gene>
    <name evidence="7" type="ORF">TOA249_LOCUS25529</name>
    <name evidence="6" type="ORF">UJA718_LOCUS21360</name>
</gene>
<keyword evidence="5" id="KW-0472">Membrane</keyword>
<dbReference type="PANTHER" id="PTHR11225:SF4">
    <property type="entry name" value="NUCLEAR PORE COMPLEX PROTEIN NUP93"/>
    <property type="match status" value="1"/>
</dbReference>
<dbReference type="InterPro" id="IPR007231">
    <property type="entry name" value="Nucleoporin_int_Nup93/Nic96"/>
</dbReference>
<comment type="caution">
    <text evidence="6">The sequence shown here is derived from an EMBL/GenBank/DDBJ whole genome shotgun (WGS) entry which is preliminary data.</text>
</comment>
<evidence type="ECO:0000313" key="8">
    <source>
        <dbReference type="Proteomes" id="UP000663873"/>
    </source>
</evidence>
<dbReference type="GO" id="GO:0017056">
    <property type="term" value="F:structural constituent of nuclear pore"/>
    <property type="evidence" value="ECO:0007669"/>
    <property type="project" value="InterPro"/>
</dbReference>
<keyword evidence="5" id="KW-0653">Protein transport</keyword>